<dbReference type="Proteomes" id="UP000789860">
    <property type="component" value="Unassembled WGS sequence"/>
</dbReference>
<comment type="caution">
    <text evidence="1">The sequence shown here is derived from an EMBL/GenBank/DDBJ whole genome shotgun (WGS) entry which is preliminary data.</text>
</comment>
<name>A0ACA9P798_9GLOM</name>
<proteinExistence type="predicted"/>
<organism evidence="1 2">
    <name type="scientific">Scutellospora calospora</name>
    <dbReference type="NCBI Taxonomy" id="85575"/>
    <lineage>
        <taxon>Eukaryota</taxon>
        <taxon>Fungi</taxon>
        <taxon>Fungi incertae sedis</taxon>
        <taxon>Mucoromycota</taxon>
        <taxon>Glomeromycotina</taxon>
        <taxon>Glomeromycetes</taxon>
        <taxon>Diversisporales</taxon>
        <taxon>Gigasporaceae</taxon>
        <taxon>Scutellospora</taxon>
    </lineage>
</organism>
<feature type="non-terminal residue" evidence="1">
    <location>
        <position position="1"/>
    </location>
</feature>
<keyword evidence="2" id="KW-1185">Reference proteome</keyword>
<sequence length="91" mass="9877">QASELIYMNITASLDILNMLLTIISTSTLVGELSLAIILILDEITQTFTKALGVLKNMLLLGAFGGYRSTTGLQVIITDDCNTERNTLHCT</sequence>
<dbReference type="EMBL" id="CAJVPM010036649">
    <property type="protein sequence ID" value="CAG8693310.1"/>
    <property type="molecule type" value="Genomic_DNA"/>
</dbReference>
<reference evidence="1" key="1">
    <citation type="submission" date="2021-06" db="EMBL/GenBank/DDBJ databases">
        <authorList>
            <person name="Kallberg Y."/>
            <person name="Tangrot J."/>
            <person name="Rosling A."/>
        </authorList>
    </citation>
    <scope>NUCLEOTIDE SEQUENCE</scope>
    <source>
        <strain evidence="1">AU212A</strain>
    </source>
</reference>
<evidence type="ECO:0000313" key="2">
    <source>
        <dbReference type="Proteomes" id="UP000789860"/>
    </source>
</evidence>
<protein>
    <submittedName>
        <fullName evidence="1">11668_t:CDS:1</fullName>
    </submittedName>
</protein>
<evidence type="ECO:0000313" key="1">
    <source>
        <dbReference type="EMBL" id="CAG8693310.1"/>
    </source>
</evidence>
<accession>A0ACA9P798</accession>
<gene>
    <name evidence="1" type="ORF">SCALOS_LOCUS10214</name>
</gene>